<dbReference type="GO" id="GO:0005829">
    <property type="term" value="C:cytosol"/>
    <property type="evidence" value="ECO:0007669"/>
    <property type="project" value="TreeGrafter"/>
</dbReference>
<dbReference type="Gene3D" id="3.40.50.300">
    <property type="entry name" value="P-loop containing nucleotide triphosphate hydrolases"/>
    <property type="match status" value="1"/>
</dbReference>
<evidence type="ECO:0000256" key="5">
    <source>
        <dbReference type="ARBA" id="ARBA00022741"/>
    </source>
</evidence>
<dbReference type="PANTHER" id="PTHR21299:SF2">
    <property type="entry name" value="CYTIDYLATE KINASE"/>
    <property type="match status" value="1"/>
</dbReference>
<dbReference type="Pfam" id="PF02224">
    <property type="entry name" value="Cytidylate_kin"/>
    <property type="match status" value="1"/>
</dbReference>
<evidence type="ECO:0000256" key="7">
    <source>
        <dbReference type="ARBA" id="ARBA00022840"/>
    </source>
</evidence>
<sequence length="237" mass="25758">MQATMPVITVDGPSGSGKGTVCRLLAEKLNWDVLDSGAIYRVLALAAIHHNIALDNEADLVPLAANLDVQFLIDATTKRTKIVLEGEDVSNTIRNEEVGAAASKVAALPRVREALLRRQRAFRSEVGLIADGRDMGTVVFPDAEIKLYLTASAEERARRRFNELNDKGLDVTLSGLLEDIKARDDRDMNRKVAPLVPADDAITIDTTELNAEQVFDRVLSILSDAVMSGKLPKGSLK</sequence>
<dbReference type="KEGG" id="pxi:J5O05_00820"/>
<evidence type="ECO:0000313" key="13">
    <source>
        <dbReference type="Proteomes" id="UP000664904"/>
    </source>
</evidence>
<gene>
    <name evidence="10 12" type="primary">cmk</name>
    <name evidence="12" type="ORF">J5O05_00820</name>
</gene>
<evidence type="ECO:0000256" key="2">
    <source>
        <dbReference type="ARBA" id="ARBA00009427"/>
    </source>
</evidence>
<evidence type="ECO:0000256" key="1">
    <source>
        <dbReference type="ARBA" id="ARBA00004496"/>
    </source>
</evidence>
<keyword evidence="6 10" id="KW-0418">Kinase</keyword>
<dbReference type="InterPro" id="IPR027417">
    <property type="entry name" value="P-loop_NTPase"/>
</dbReference>
<keyword evidence="7 10" id="KW-0067">ATP-binding</keyword>
<name>A0A975HKZ6_9GAMM</name>
<dbReference type="GO" id="GO:0036431">
    <property type="term" value="F:dCMP kinase activity"/>
    <property type="evidence" value="ECO:0007669"/>
    <property type="project" value="InterPro"/>
</dbReference>
<dbReference type="AlphaFoldDB" id="A0A975HKZ6"/>
<keyword evidence="3 10" id="KW-0963">Cytoplasm</keyword>
<keyword evidence="4 10" id="KW-0808">Transferase</keyword>
<dbReference type="RefSeq" id="WP_208843184.1">
    <property type="nucleotide sequence ID" value="NZ_CP072133.1"/>
</dbReference>
<dbReference type="Proteomes" id="UP000664904">
    <property type="component" value="Chromosome"/>
</dbReference>
<protein>
    <recommendedName>
        <fullName evidence="10">Cytidylate kinase</fullName>
        <shortName evidence="10">CK</shortName>
        <ecNumber evidence="10">2.7.4.25</ecNumber>
    </recommendedName>
    <alternativeName>
        <fullName evidence="10">Cytidine monophosphate kinase</fullName>
        <shortName evidence="10">CMP kinase</shortName>
    </alternativeName>
</protein>
<evidence type="ECO:0000256" key="8">
    <source>
        <dbReference type="ARBA" id="ARBA00047615"/>
    </source>
</evidence>
<evidence type="ECO:0000256" key="9">
    <source>
        <dbReference type="ARBA" id="ARBA00048478"/>
    </source>
</evidence>
<evidence type="ECO:0000256" key="10">
    <source>
        <dbReference type="HAMAP-Rule" id="MF_00238"/>
    </source>
</evidence>
<proteinExistence type="inferred from homology"/>
<organism evidence="12 13">
    <name type="scientific">Pseudoalteromonas xiamenensis</name>
    <dbReference type="NCBI Taxonomy" id="882626"/>
    <lineage>
        <taxon>Bacteria</taxon>
        <taxon>Pseudomonadati</taxon>
        <taxon>Pseudomonadota</taxon>
        <taxon>Gammaproteobacteria</taxon>
        <taxon>Alteromonadales</taxon>
        <taxon>Pseudoalteromonadaceae</taxon>
        <taxon>Pseudoalteromonas</taxon>
    </lineage>
</organism>
<evidence type="ECO:0000313" key="12">
    <source>
        <dbReference type="EMBL" id="QTH71558.1"/>
    </source>
</evidence>
<comment type="subcellular location">
    <subcellularLocation>
        <location evidence="1 10">Cytoplasm</location>
    </subcellularLocation>
</comment>
<evidence type="ECO:0000259" key="11">
    <source>
        <dbReference type="Pfam" id="PF02224"/>
    </source>
</evidence>
<dbReference type="GO" id="GO:0006220">
    <property type="term" value="P:pyrimidine nucleotide metabolic process"/>
    <property type="evidence" value="ECO:0007669"/>
    <property type="project" value="UniProtKB-UniRule"/>
</dbReference>
<accession>A0A975HKZ6</accession>
<keyword evidence="13" id="KW-1185">Reference proteome</keyword>
<dbReference type="NCBIfam" id="TIGR00017">
    <property type="entry name" value="cmk"/>
    <property type="match status" value="1"/>
</dbReference>
<comment type="similarity">
    <text evidence="2 10">Belongs to the cytidylate kinase family. Type 1 subfamily.</text>
</comment>
<dbReference type="EC" id="2.7.4.25" evidence="10"/>
<comment type="catalytic activity">
    <reaction evidence="8 10">
        <text>dCMP + ATP = dCDP + ADP</text>
        <dbReference type="Rhea" id="RHEA:25094"/>
        <dbReference type="ChEBI" id="CHEBI:30616"/>
        <dbReference type="ChEBI" id="CHEBI:57566"/>
        <dbReference type="ChEBI" id="CHEBI:58593"/>
        <dbReference type="ChEBI" id="CHEBI:456216"/>
        <dbReference type="EC" id="2.7.4.25"/>
    </reaction>
</comment>
<dbReference type="GO" id="GO:0005524">
    <property type="term" value="F:ATP binding"/>
    <property type="evidence" value="ECO:0007669"/>
    <property type="project" value="UniProtKB-UniRule"/>
</dbReference>
<dbReference type="InterPro" id="IPR011994">
    <property type="entry name" value="Cytidylate_kinase_dom"/>
</dbReference>
<dbReference type="CDD" id="cd02020">
    <property type="entry name" value="CMPK"/>
    <property type="match status" value="1"/>
</dbReference>
<feature type="domain" description="Cytidylate kinase" evidence="11">
    <location>
        <begin position="8"/>
        <end position="221"/>
    </location>
</feature>
<evidence type="ECO:0000256" key="6">
    <source>
        <dbReference type="ARBA" id="ARBA00022777"/>
    </source>
</evidence>
<dbReference type="PANTHER" id="PTHR21299">
    <property type="entry name" value="CYTIDYLATE KINASE/PANTOATE-BETA-ALANINE LIGASE"/>
    <property type="match status" value="1"/>
</dbReference>
<dbReference type="FunFam" id="3.40.50.300:FF:000262">
    <property type="entry name" value="Cytidylate kinase"/>
    <property type="match status" value="1"/>
</dbReference>
<dbReference type="HAMAP" id="MF_00238">
    <property type="entry name" value="Cytidyl_kinase_type1"/>
    <property type="match status" value="1"/>
</dbReference>
<keyword evidence="5 10" id="KW-0547">Nucleotide-binding</keyword>
<feature type="binding site" evidence="10">
    <location>
        <begin position="12"/>
        <end position="20"/>
    </location>
    <ligand>
        <name>ATP</name>
        <dbReference type="ChEBI" id="CHEBI:30616"/>
    </ligand>
</feature>
<reference evidence="12" key="1">
    <citation type="submission" date="2021-03" db="EMBL/GenBank/DDBJ databases">
        <title>Complete Genome of Pseudoalteromonas xiamenensis STKMTI.2, a new potential marine bacterium producing anti-Vibrio compounds.</title>
        <authorList>
            <person name="Handayani D.P."/>
            <person name="Isnansetyo A."/>
            <person name="Istiqomah I."/>
            <person name="Jumina J."/>
        </authorList>
    </citation>
    <scope>NUCLEOTIDE SEQUENCE</scope>
    <source>
        <strain evidence="12">STKMTI.2</strain>
    </source>
</reference>
<dbReference type="InterPro" id="IPR003136">
    <property type="entry name" value="Cytidylate_kin"/>
</dbReference>
<dbReference type="SUPFAM" id="SSF52540">
    <property type="entry name" value="P-loop containing nucleoside triphosphate hydrolases"/>
    <property type="match status" value="1"/>
</dbReference>
<evidence type="ECO:0000256" key="3">
    <source>
        <dbReference type="ARBA" id="ARBA00022490"/>
    </source>
</evidence>
<comment type="catalytic activity">
    <reaction evidence="9 10">
        <text>CMP + ATP = CDP + ADP</text>
        <dbReference type="Rhea" id="RHEA:11600"/>
        <dbReference type="ChEBI" id="CHEBI:30616"/>
        <dbReference type="ChEBI" id="CHEBI:58069"/>
        <dbReference type="ChEBI" id="CHEBI:60377"/>
        <dbReference type="ChEBI" id="CHEBI:456216"/>
        <dbReference type="EC" id="2.7.4.25"/>
    </reaction>
</comment>
<dbReference type="EMBL" id="CP072133">
    <property type="protein sequence ID" value="QTH71558.1"/>
    <property type="molecule type" value="Genomic_DNA"/>
</dbReference>
<dbReference type="GO" id="GO:0015949">
    <property type="term" value="P:nucleobase-containing small molecule interconversion"/>
    <property type="evidence" value="ECO:0007669"/>
    <property type="project" value="TreeGrafter"/>
</dbReference>
<evidence type="ECO:0000256" key="4">
    <source>
        <dbReference type="ARBA" id="ARBA00022679"/>
    </source>
</evidence>